<dbReference type="RefSeq" id="WP_420533857.1">
    <property type="nucleotide sequence ID" value="NZ_JBMENZ010000031.1"/>
</dbReference>
<proteinExistence type="predicted"/>
<organism evidence="1 2">
    <name type="scientific">Klebsiella pneumoniae</name>
    <dbReference type="NCBI Taxonomy" id="573"/>
    <lineage>
        <taxon>Bacteria</taxon>
        <taxon>Pseudomonadati</taxon>
        <taxon>Pseudomonadota</taxon>
        <taxon>Gammaproteobacteria</taxon>
        <taxon>Enterobacterales</taxon>
        <taxon>Enterobacteriaceae</taxon>
        <taxon>Klebsiella/Raoultella group</taxon>
        <taxon>Klebsiella</taxon>
        <taxon>Klebsiella pneumoniae complex</taxon>
    </lineage>
</organism>
<reference evidence="1" key="1">
    <citation type="submission" date="2020-10" db="EMBL/GenBank/DDBJ databases">
        <title>Genome Sequence of ESBL Producing Zambian Clinical Strains.</title>
        <authorList>
            <person name="Shawa M."/>
            <person name="Furuta Y."/>
            <person name="Simbotwe M."/>
            <person name="Mulenga E."/>
            <person name="Mubanga M."/>
            <person name="Mulenga G."/>
            <person name="Kaile C."/>
            <person name="Zorigt T."/>
            <person name="Hang'ombe B."/>
            <person name="Higashi H."/>
        </authorList>
    </citation>
    <scope>NUCLEOTIDE SEQUENCE</scope>
    <source>
        <strain evidence="1">Zam_UTH_09</strain>
    </source>
</reference>
<gene>
    <name evidence="1" type="ORF">KPZU09_02070</name>
</gene>
<sequence>MENSEDTKEPTQVIALGIKDHSLMHLALCANWGLDSAVTIMIGGQVVAGILVSGQEYAEHTAKEFRDANSSEEVGNALANFYDELANDYRKEDGHEMPLNFIHIKDPAYLKGDGNWYTIRNSYLRVAIDKVAAFSNGKPDTDN</sequence>
<evidence type="ECO:0000313" key="1">
    <source>
        <dbReference type="EMBL" id="GHK50471.1"/>
    </source>
</evidence>
<evidence type="ECO:0000313" key="2">
    <source>
        <dbReference type="Proteomes" id="UP000655094"/>
    </source>
</evidence>
<dbReference type="AlphaFoldDB" id="A0A919LKR1"/>
<accession>A0A919LKR1</accession>
<dbReference type="EMBL" id="BNFF01000001">
    <property type="protein sequence ID" value="GHK50471.1"/>
    <property type="molecule type" value="Genomic_DNA"/>
</dbReference>
<comment type="caution">
    <text evidence="1">The sequence shown here is derived from an EMBL/GenBank/DDBJ whole genome shotgun (WGS) entry which is preliminary data.</text>
</comment>
<dbReference type="Proteomes" id="UP000655094">
    <property type="component" value="Unassembled WGS sequence"/>
</dbReference>
<name>A0A919LKR1_KLEPN</name>
<protein>
    <submittedName>
        <fullName evidence="1">Uncharacterized protein</fullName>
    </submittedName>
</protein>